<keyword evidence="5" id="KW-0804">Transcription</keyword>
<dbReference type="SUPFAM" id="SSF52172">
    <property type="entry name" value="CheY-like"/>
    <property type="match status" value="1"/>
</dbReference>
<evidence type="ECO:0000313" key="10">
    <source>
        <dbReference type="EMBL" id="EHI74434.1"/>
    </source>
</evidence>
<dbReference type="InterPro" id="IPR039420">
    <property type="entry name" value="WalR-like"/>
</dbReference>
<dbReference type="GO" id="GO:0032993">
    <property type="term" value="C:protein-DNA complex"/>
    <property type="evidence" value="ECO:0007669"/>
    <property type="project" value="TreeGrafter"/>
</dbReference>
<dbReference type="OrthoDB" id="9790442at2"/>
<dbReference type="SMART" id="SM00862">
    <property type="entry name" value="Trans_reg_C"/>
    <property type="match status" value="1"/>
</dbReference>
<dbReference type="Proteomes" id="UP000004322">
    <property type="component" value="Unassembled WGS sequence"/>
</dbReference>
<dbReference type="InterPro" id="IPR036388">
    <property type="entry name" value="WH-like_DNA-bd_sf"/>
</dbReference>
<protein>
    <recommendedName>
        <fullName evidence="12">Stage 0 sporulation protein A homolog</fullName>
    </recommendedName>
</protein>
<dbReference type="CDD" id="cd00383">
    <property type="entry name" value="trans_reg_C"/>
    <property type="match status" value="1"/>
</dbReference>
<dbReference type="InterPro" id="IPR001867">
    <property type="entry name" value="OmpR/PhoB-type_DNA-bd"/>
</dbReference>
<reference evidence="10" key="1">
    <citation type="submission" date="2011-07" db="EMBL/GenBank/DDBJ databases">
        <authorList>
            <person name="Stanhope M.J."/>
            <person name="Durkin A.S."/>
            <person name="Hostetler J."/>
            <person name="Kim M."/>
            <person name="Radune D."/>
            <person name="Singh I."/>
            <person name="Town C.D."/>
        </authorList>
    </citation>
    <scope>NUCLEOTIDE SEQUENCE [LARGE SCALE GENOMIC DNA]</scope>
    <source>
        <strain evidence="10">HS-6</strain>
    </source>
</reference>
<dbReference type="AlphaFoldDB" id="G5JPE8"/>
<accession>G5JPE8</accession>
<dbReference type="GO" id="GO:0000156">
    <property type="term" value="F:phosphorelay response regulator activity"/>
    <property type="evidence" value="ECO:0007669"/>
    <property type="project" value="TreeGrafter"/>
</dbReference>
<keyword evidence="3" id="KW-0805">Transcription regulation</keyword>
<dbReference type="EMBL" id="AEUV02000002">
    <property type="protein sequence ID" value="EHI74434.1"/>
    <property type="molecule type" value="Genomic_DNA"/>
</dbReference>
<dbReference type="RefSeq" id="WP_004227622.1">
    <property type="nucleotide sequence ID" value="NZ_AEUV02000002.1"/>
</dbReference>
<evidence type="ECO:0000256" key="2">
    <source>
        <dbReference type="ARBA" id="ARBA00023012"/>
    </source>
</evidence>
<evidence type="ECO:0000259" key="8">
    <source>
        <dbReference type="PROSITE" id="PS50110"/>
    </source>
</evidence>
<dbReference type="Gene3D" id="6.10.250.690">
    <property type="match status" value="1"/>
</dbReference>
<evidence type="ECO:0000256" key="6">
    <source>
        <dbReference type="PROSITE-ProRule" id="PRU00169"/>
    </source>
</evidence>
<dbReference type="Gene3D" id="3.40.50.2300">
    <property type="match status" value="1"/>
</dbReference>
<dbReference type="InterPro" id="IPR011006">
    <property type="entry name" value="CheY-like_superfamily"/>
</dbReference>
<dbReference type="SMART" id="SM00448">
    <property type="entry name" value="REC"/>
    <property type="match status" value="1"/>
</dbReference>
<feature type="domain" description="Response regulatory" evidence="8">
    <location>
        <begin position="4"/>
        <end position="117"/>
    </location>
</feature>
<feature type="modified residue" description="4-aspartylphosphate" evidence="6">
    <location>
        <position position="53"/>
    </location>
</feature>
<dbReference type="Pfam" id="PF00072">
    <property type="entry name" value="Response_reg"/>
    <property type="match status" value="1"/>
</dbReference>
<evidence type="ECO:0008006" key="12">
    <source>
        <dbReference type="Google" id="ProtNLM"/>
    </source>
</evidence>
<dbReference type="PANTHER" id="PTHR48111">
    <property type="entry name" value="REGULATOR OF RPOS"/>
    <property type="match status" value="1"/>
</dbReference>
<dbReference type="PROSITE" id="PS51755">
    <property type="entry name" value="OMPR_PHOB"/>
    <property type="match status" value="1"/>
</dbReference>
<proteinExistence type="predicted"/>
<dbReference type="InterPro" id="IPR016032">
    <property type="entry name" value="Sig_transdc_resp-reg_C-effctor"/>
</dbReference>
<dbReference type="eggNOG" id="COG0745">
    <property type="taxonomic scope" value="Bacteria"/>
</dbReference>
<gene>
    <name evidence="10" type="ORF">STRCR_1600</name>
</gene>
<dbReference type="Pfam" id="PF00486">
    <property type="entry name" value="Trans_reg_C"/>
    <property type="match status" value="1"/>
</dbReference>
<evidence type="ECO:0000256" key="7">
    <source>
        <dbReference type="PROSITE-ProRule" id="PRU01091"/>
    </source>
</evidence>
<dbReference type="InterPro" id="IPR001789">
    <property type="entry name" value="Sig_transdc_resp-reg_receiver"/>
</dbReference>
<dbReference type="GO" id="GO:0005829">
    <property type="term" value="C:cytosol"/>
    <property type="evidence" value="ECO:0007669"/>
    <property type="project" value="TreeGrafter"/>
</dbReference>
<evidence type="ECO:0000259" key="9">
    <source>
        <dbReference type="PROSITE" id="PS51755"/>
    </source>
</evidence>
<comment type="caution">
    <text evidence="10">The sequence shown here is derived from an EMBL/GenBank/DDBJ whole genome shotgun (WGS) entry which is preliminary data.</text>
</comment>
<dbReference type="PANTHER" id="PTHR48111:SF31">
    <property type="entry name" value="TRANSCRIPTIONAL REGULATORY PROTEIN YXDJ"/>
    <property type="match status" value="1"/>
</dbReference>
<dbReference type="GO" id="GO:0006355">
    <property type="term" value="P:regulation of DNA-templated transcription"/>
    <property type="evidence" value="ECO:0007669"/>
    <property type="project" value="InterPro"/>
</dbReference>
<dbReference type="SUPFAM" id="SSF46894">
    <property type="entry name" value="C-terminal effector domain of the bipartite response regulators"/>
    <property type="match status" value="1"/>
</dbReference>
<evidence type="ECO:0000256" key="3">
    <source>
        <dbReference type="ARBA" id="ARBA00023015"/>
    </source>
</evidence>
<feature type="domain" description="OmpR/PhoB-type" evidence="9">
    <location>
        <begin position="128"/>
        <end position="226"/>
    </location>
</feature>
<keyword evidence="2" id="KW-0902">Two-component regulatory system</keyword>
<evidence type="ECO:0000256" key="1">
    <source>
        <dbReference type="ARBA" id="ARBA00022553"/>
    </source>
</evidence>
<evidence type="ECO:0000313" key="11">
    <source>
        <dbReference type="Proteomes" id="UP000004322"/>
    </source>
</evidence>
<evidence type="ECO:0000256" key="5">
    <source>
        <dbReference type="ARBA" id="ARBA00023163"/>
    </source>
</evidence>
<name>G5JPE8_STRCG</name>
<keyword evidence="11" id="KW-1185">Reference proteome</keyword>
<organism evidence="10 11">
    <name type="scientific">Streptococcus criceti HS-6</name>
    <dbReference type="NCBI Taxonomy" id="873449"/>
    <lineage>
        <taxon>Bacteria</taxon>
        <taxon>Bacillati</taxon>
        <taxon>Bacillota</taxon>
        <taxon>Bacilli</taxon>
        <taxon>Lactobacillales</taxon>
        <taxon>Streptococcaceae</taxon>
        <taxon>Streptococcus</taxon>
    </lineage>
</organism>
<evidence type="ECO:0000256" key="4">
    <source>
        <dbReference type="ARBA" id="ARBA00023125"/>
    </source>
</evidence>
<keyword evidence="4 7" id="KW-0238">DNA-binding</keyword>
<dbReference type="GO" id="GO:0000976">
    <property type="term" value="F:transcription cis-regulatory region binding"/>
    <property type="evidence" value="ECO:0007669"/>
    <property type="project" value="TreeGrafter"/>
</dbReference>
<dbReference type="PROSITE" id="PS50110">
    <property type="entry name" value="RESPONSE_REGULATORY"/>
    <property type="match status" value="1"/>
</dbReference>
<dbReference type="STRING" id="873449.STRCR_1600"/>
<feature type="DNA-binding region" description="OmpR/PhoB-type" evidence="7">
    <location>
        <begin position="128"/>
        <end position="226"/>
    </location>
</feature>
<sequence>MVFKIGMVEDDSDLATSIKEHLVRYGFEVLICKEFRHIDKFVEEYAPHLVLLDINIPYYDGFYWCSEIRKITKVPIIFMSARKEDTDQVRAIMSGGDDYLIKPFSHDLLLAKVNSQLRRAYGEYAHNETDIVCGDCAFNKLRFTLMCQDNQMDLSKNEAILIELLFDSYPNVISREKLLSGIWDSELFVEENTLNVTISRVRKKLKDLNSRLKVTTVRGMGYKVEYEA</sequence>
<keyword evidence="1 6" id="KW-0597">Phosphoprotein</keyword>
<dbReference type="Gene3D" id="1.10.10.10">
    <property type="entry name" value="Winged helix-like DNA-binding domain superfamily/Winged helix DNA-binding domain"/>
    <property type="match status" value="1"/>
</dbReference>